<feature type="non-terminal residue" evidence="2">
    <location>
        <position position="329"/>
    </location>
</feature>
<feature type="compositionally biased region" description="Acidic residues" evidence="1">
    <location>
        <begin position="126"/>
        <end position="143"/>
    </location>
</feature>
<feature type="region of interest" description="Disordered" evidence="1">
    <location>
        <begin position="310"/>
        <end position="329"/>
    </location>
</feature>
<protein>
    <submittedName>
        <fullName evidence="2">Uncharacterized protein</fullName>
    </submittedName>
</protein>
<proteinExistence type="predicted"/>
<sequence>MFSEECYTPYRKNPSPNPSSNVSVLLRVCVFVSHRAFVSLAIRRESSEVHNDPPRADEEVQLGLDEVNEVVAASDSVVLDVPATLPTSENVASQLPPHVEDDDSWKSNFLDDVARSAQELTGEEQQTSEEEQTSEDASEDEVEAIVGLEPQATVESPIPILDGEARDSVAREIPPTLATNESIASQLLPVDIQDDDLWKSKFLNDVARTAQELSEEEERTAEEQRTSEDASEDEVEAIVGLKPRLETEEQCEEALKRYDEEDEEEQCAEEDTPDSLVEDVVVPKLETVIHSSILNTQDLTTFVTSDVPGNFTAADPSGRDYTSENDALR</sequence>
<organism evidence="2 3">
    <name type="scientific">Neolentinus lepideus HHB14362 ss-1</name>
    <dbReference type="NCBI Taxonomy" id="1314782"/>
    <lineage>
        <taxon>Eukaryota</taxon>
        <taxon>Fungi</taxon>
        <taxon>Dikarya</taxon>
        <taxon>Basidiomycota</taxon>
        <taxon>Agaricomycotina</taxon>
        <taxon>Agaricomycetes</taxon>
        <taxon>Gloeophyllales</taxon>
        <taxon>Gloeophyllaceae</taxon>
        <taxon>Neolentinus</taxon>
    </lineage>
</organism>
<feature type="region of interest" description="Disordered" evidence="1">
    <location>
        <begin position="117"/>
        <end position="183"/>
    </location>
</feature>
<dbReference type="Proteomes" id="UP000076761">
    <property type="component" value="Unassembled WGS sequence"/>
</dbReference>
<gene>
    <name evidence="2" type="ORF">NEOLEDRAFT_1183367</name>
</gene>
<evidence type="ECO:0000313" key="2">
    <source>
        <dbReference type="EMBL" id="KZT19493.1"/>
    </source>
</evidence>
<evidence type="ECO:0000313" key="3">
    <source>
        <dbReference type="Proteomes" id="UP000076761"/>
    </source>
</evidence>
<name>A0A165NDB2_9AGAM</name>
<dbReference type="AlphaFoldDB" id="A0A165NDB2"/>
<reference evidence="2 3" key="1">
    <citation type="journal article" date="2016" name="Mol. Biol. Evol.">
        <title>Comparative Genomics of Early-Diverging Mushroom-Forming Fungi Provides Insights into the Origins of Lignocellulose Decay Capabilities.</title>
        <authorList>
            <person name="Nagy L.G."/>
            <person name="Riley R."/>
            <person name="Tritt A."/>
            <person name="Adam C."/>
            <person name="Daum C."/>
            <person name="Floudas D."/>
            <person name="Sun H."/>
            <person name="Yadav J.S."/>
            <person name="Pangilinan J."/>
            <person name="Larsson K.H."/>
            <person name="Matsuura K."/>
            <person name="Barry K."/>
            <person name="Labutti K."/>
            <person name="Kuo R."/>
            <person name="Ohm R.A."/>
            <person name="Bhattacharya S.S."/>
            <person name="Shirouzu T."/>
            <person name="Yoshinaga Y."/>
            <person name="Martin F.M."/>
            <person name="Grigoriev I.V."/>
            <person name="Hibbett D.S."/>
        </authorList>
    </citation>
    <scope>NUCLEOTIDE SEQUENCE [LARGE SCALE GENOMIC DNA]</scope>
    <source>
        <strain evidence="2 3">HHB14362 ss-1</strain>
    </source>
</reference>
<dbReference type="InParanoid" id="A0A165NDB2"/>
<feature type="compositionally biased region" description="Basic and acidic residues" evidence="1">
    <location>
        <begin position="317"/>
        <end position="329"/>
    </location>
</feature>
<accession>A0A165NDB2</accession>
<feature type="region of interest" description="Disordered" evidence="1">
    <location>
        <begin position="209"/>
        <end position="244"/>
    </location>
</feature>
<evidence type="ECO:0000256" key="1">
    <source>
        <dbReference type="SAM" id="MobiDB-lite"/>
    </source>
</evidence>
<dbReference type="EMBL" id="KV425640">
    <property type="protein sequence ID" value="KZT19493.1"/>
    <property type="molecule type" value="Genomic_DNA"/>
</dbReference>
<keyword evidence="3" id="KW-1185">Reference proteome</keyword>